<evidence type="ECO:0000313" key="1">
    <source>
        <dbReference type="EMBL" id="KAH7919181.1"/>
    </source>
</evidence>
<gene>
    <name evidence="1" type="ORF">BV22DRAFT_1051231</name>
</gene>
<keyword evidence="2" id="KW-1185">Reference proteome</keyword>
<dbReference type="EMBL" id="MU266687">
    <property type="protein sequence ID" value="KAH7919181.1"/>
    <property type="molecule type" value="Genomic_DNA"/>
</dbReference>
<evidence type="ECO:0000313" key="2">
    <source>
        <dbReference type="Proteomes" id="UP000790709"/>
    </source>
</evidence>
<name>A0ACB8B0I7_9AGAM</name>
<dbReference type="Proteomes" id="UP000790709">
    <property type="component" value="Unassembled WGS sequence"/>
</dbReference>
<comment type="caution">
    <text evidence="1">The sequence shown here is derived from an EMBL/GenBank/DDBJ whole genome shotgun (WGS) entry which is preliminary data.</text>
</comment>
<sequence>MYSAEILYATTRAGVSHPWGTTDKRMDDPTAASILVIGSDKVNSPWLLVKDGIHSIVHRLKDPSDPVAIDLVYTSDEAVVRLERQRTGERVNLHFYDEGTIYSFLRLSDKGNYDVRCGVGFTSSNLREAWTGFTVPFEWPGPLKLSTNIFKPANKTAQPIVVPGATTGQTSSVVSTNATTSAVPRSPVPESDGAAGVSAVGPSTAPTVITATDSALPSSTVAEGDAPAAAMAVDEVTFISVPAVVDPMFTPFGSPTLSPAHSNTLPATPSSSPVDSDASSGPITPPVRQDVGYNAFGLAMAPAIFRGGALDRHGNYLVRPRCRNGCATVAVSTSEPGSSPVQDEAGRPSKRVRFGEDDGMSSN</sequence>
<protein>
    <submittedName>
        <fullName evidence="1">Uncharacterized protein</fullName>
    </submittedName>
</protein>
<organism evidence="1 2">
    <name type="scientific">Leucogyrophana mollusca</name>
    <dbReference type="NCBI Taxonomy" id="85980"/>
    <lineage>
        <taxon>Eukaryota</taxon>
        <taxon>Fungi</taxon>
        <taxon>Dikarya</taxon>
        <taxon>Basidiomycota</taxon>
        <taxon>Agaricomycotina</taxon>
        <taxon>Agaricomycetes</taxon>
        <taxon>Agaricomycetidae</taxon>
        <taxon>Boletales</taxon>
        <taxon>Boletales incertae sedis</taxon>
        <taxon>Leucogyrophana</taxon>
    </lineage>
</organism>
<reference evidence="1" key="1">
    <citation type="journal article" date="2021" name="New Phytol.">
        <title>Evolutionary innovations through gain and loss of genes in the ectomycorrhizal Boletales.</title>
        <authorList>
            <person name="Wu G."/>
            <person name="Miyauchi S."/>
            <person name="Morin E."/>
            <person name="Kuo A."/>
            <person name="Drula E."/>
            <person name="Varga T."/>
            <person name="Kohler A."/>
            <person name="Feng B."/>
            <person name="Cao Y."/>
            <person name="Lipzen A."/>
            <person name="Daum C."/>
            <person name="Hundley H."/>
            <person name="Pangilinan J."/>
            <person name="Johnson J."/>
            <person name="Barry K."/>
            <person name="LaButti K."/>
            <person name="Ng V."/>
            <person name="Ahrendt S."/>
            <person name="Min B."/>
            <person name="Choi I.G."/>
            <person name="Park H."/>
            <person name="Plett J.M."/>
            <person name="Magnuson J."/>
            <person name="Spatafora J.W."/>
            <person name="Nagy L.G."/>
            <person name="Henrissat B."/>
            <person name="Grigoriev I.V."/>
            <person name="Yang Z.L."/>
            <person name="Xu J."/>
            <person name="Martin F.M."/>
        </authorList>
    </citation>
    <scope>NUCLEOTIDE SEQUENCE</scope>
    <source>
        <strain evidence="1">KUC20120723A-06</strain>
    </source>
</reference>
<proteinExistence type="predicted"/>
<accession>A0ACB8B0I7</accession>